<proteinExistence type="inferred from homology"/>
<dbReference type="Gene3D" id="1.10.3580.10">
    <property type="entry name" value="ATP12 ATPase"/>
    <property type="match status" value="1"/>
</dbReference>
<organism evidence="4 5">
    <name type="scientific">Albidovulum salinarum</name>
    <dbReference type="NCBI Taxonomy" id="2984153"/>
    <lineage>
        <taxon>Bacteria</taxon>
        <taxon>Pseudomonadati</taxon>
        <taxon>Pseudomonadota</taxon>
        <taxon>Alphaproteobacteria</taxon>
        <taxon>Rhodobacterales</taxon>
        <taxon>Paracoccaceae</taxon>
        <taxon>Albidovulum</taxon>
    </lineage>
</organism>
<evidence type="ECO:0000313" key="4">
    <source>
        <dbReference type="EMBL" id="MCU9848406.1"/>
    </source>
</evidence>
<dbReference type="PANTHER" id="PTHR21013:SF10">
    <property type="entry name" value="ATP SYNTHASE MITOCHONDRIAL F1 COMPLEX ASSEMBLY FACTOR 2"/>
    <property type="match status" value="1"/>
</dbReference>
<sequence>MSGWKAKRFWKTVAVVEAEGGYGVTLDARPVRTPAKCALVLPTRAMAEAIATEWEAVEKEVDPRRMPVTRAANAAIDKVAPQFDEVATLIAAYGGTDLLCYRAVAPEALAEAQAAAWDPLLDWAAREYGARLNVTRGVVPVAQPAESLVRLTAAVRALSPFELTALHDLVSLSGSLVLGLAATRPEFDSETLWRHSRFDEDWQTEQWGEDEEAVAAARMKRDDFLFARHFWNISEDRR</sequence>
<dbReference type="InterPro" id="IPR042272">
    <property type="entry name" value="ATP12_ATP_synth-F1-assembly_N"/>
</dbReference>
<comment type="similarity">
    <text evidence="1">Belongs to the ATP12 family.</text>
</comment>
<accession>A0ABT2X385</accession>
<name>A0ABT2X385_9RHOB</name>
<dbReference type="InterPro" id="IPR011419">
    <property type="entry name" value="ATP12_ATP_synth-F1-assembly"/>
</dbReference>
<dbReference type="RefSeq" id="WP_263335662.1">
    <property type="nucleotide sequence ID" value="NZ_JAOVQO010000008.1"/>
</dbReference>
<dbReference type="Proteomes" id="UP001209535">
    <property type="component" value="Unassembled WGS sequence"/>
</dbReference>
<dbReference type="EMBL" id="JAOVQO010000008">
    <property type="protein sequence ID" value="MCU9848406.1"/>
    <property type="molecule type" value="Genomic_DNA"/>
</dbReference>
<evidence type="ECO:0000313" key="5">
    <source>
        <dbReference type="Proteomes" id="UP001209535"/>
    </source>
</evidence>
<evidence type="ECO:0000256" key="2">
    <source>
        <dbReference type="ARBA" id="ARBA00022946"/>
    </source>
</evidence>
<evidence type="ECO:0000256" key="1">
    <source>
        <dbReference type="ARBA" id="ARBA00008231"/>
    </source>
</evidence>
<gene>
    <name evidence="4" type="ORF">OEZ60_10335</name>
</gene>
<dbReference type="Pfam" id="PF07542">
    <property type="entry name" value="ATP12"/>
    <property type="match status" value="1"/>
</dbReference>
<reference evidence="4 5" key="1">
    <citation type="submission" date="2022-10" db="EMBL/GenBank/DDBJ databases">
        <title>Defluviimonas sp. nov., isolated from ocean surface sediments.</title>
        <authorList>
            <person name="He W."/>
            <person name="Wang L."/>
            <person name="Zhang D.-F."/>
        </authorList>
    </citation>
    <scope>NUCLEOTIDE SEQUENCE [LARGE SCALE GENOMIC DNA]</scope>
    <source>
        <strain evidence="4 5">WL0024</strain>
    </source>
</reference>
<comment type="caution">
    <text evidence="4">The sequence shown here is derived from an EMBL/GenBank/DDBJ whole genome shotgun (WGS) entry which is preliminary data.</text>
</comment>
<protein>
    <submittedName>
        <fullName evidence="4">ATPase</fullName>
    </submittedName>
</protein>
<dbReference type="SUPFAM" id="SSF160909">
    <property type="entry name" value="ATP12-like"/>
    <property type="match status" value="1"/>
</dbReference>
<evidence type="ECO:0000256" key="3">
    <source>
        <dbReference type="ARBA" id="ARBA00023186"/>
    </source>
</evidence>
<keyword evidence="2" id="KW-0809">Transit peptide</keyword>
<dbReference type="PANTHER" id="PTHR21013">
    <property type="entry name" value="ATP SYNTHASE MITOCHONDRIAL F1 COMPLEX ASSEMBLY FACTOR 2/ATP12 PROTEIN, MITOCHONDRIAL PRECURSOR"/>
    <property type="match status" value="1"/>
</dbReference>
<dbReference type="InterPro" id="IPR023335">
    <property type="entry name" value="ATP12_ortho_dom_sf"/>
</dbReference>
<keyword evidence="3" id="KW-0143">Chaperone</keyword>
<dbReference type="Gene3D" id="3.30.2180.10">
    <property type="entry name" value="ATP12-like"/>
    <property type="match status" value="1"/>
</dbReference>
<keyword evidence="5" id="KW-1185">Reference proteome</keyword>